<feature type="non-terminal residue" evidence="3">
    <location>
        <position position="183"/>
    </location>
</feature>
<dbReference type="Proteomes" id="UP000435112">
    <property type="component" value="Unassembled WGS sequence"/>
</dbReference>
<comment type="caution">
    <text evidence="3">The sequence shown here is derived from an EMBL/GenBank/DDBJ whole genome shotgun (WGS) entry which is preliminary data.</text>
</comment>
<evidence type="ECO:0000313" key="3">
    <source>
        <dbReference type="EMBL" id="KAE9002072.1"/>
    </source>
</evidence>
<protein>
    <recommendedName>
        <fullName evidence="5">Secreted protein</fullName>
    </recommendedName>
</protein>
<reference evidence="3 4" key="1">
    <citation type="submission" date="2018-09" db="EMBL/GenBank/DDBJ databases">
        <title>Genomic investigation of the strawberry pathogen Phytophthora fragariae indicates pathogenicity is determined by transcriptional variation in three key races.</title>
        <authorList>
            <person name="Adams T.M."/>
            <person name="Armitage A.D."/>
            <person name="Sobczyk M.K."/>
            <person name="Bates H.J."/>
            <person name="Dunwell J.M."/>
            <person name="Nellist C.F."/>
            <person name="Harrison R.J."/>
        </authorList>
    </citation>
    <scope>NUCLEOTIDE SEQUENCE [LARGE SCALE GENOMIC DNA]</scope>
    <source>
        <strain evidence="3 4">SCRP324</strain>
    </source>
</reference>
<sequence length="183" mass="19024">MRSWFVMIVRWNRILRAGAAASSGSRFARKNIHWGACKHACGATRGTPTGSVTFKCAKAAPAAVAQCTTPRRTGTSRCCRGLPSTSVRSLRYLCLLVDVGPAASRSRRGGGGGGVGGGGGRGGSKGPPLPTGGGGGKPGAQEGKKTPLKRRKGFPTRFQNCCHPPSFFCAQKSCPTSCIRFNL</sequence>
<evidence type="ECO:0000256" key="1">
    <source>
        <dbReference type="SAM" id="MobiDB-lite"/>
    </source>
</evidence>
<feature type="signal peptide" evidence="2">
    <location>
        <begin position="1"/>
        <end position="20"/>
    </location>
</feature>
<name>A0A6A3K6Q4_9STRA</name>
<gene>
    <name evidence="3" type="ORF">PR002_g17731</name>
</gene>
<dbReference type="EMBL" id="QXFU01001455">
    <property type="protein sequence ID" value="KAE9002072.1"/>
    <property type="molecule type" value="Genomic_DNA"/>
</dbReference>
<keyword evidence="2" id="KW-0732">Signal</keyword>
<proteinExistence type="predicted"/>
<evidence type="ECO:0000256" key="2">
    <source>
        <dbReference type="SAM" id="SignalP"/>
    </source>
</evidence>
<evidence type="ECO:0008006" key="5">
    <source>
        <dbReference type="Google" id="ProtNLM"/>
    </source>
</evidence>
<evidence type="ECO:0000313" key="4">
    <source>
        <dbReference type="Proteomes" id="UP000435112"/>
    </source>
</evidence>
<dbReference type="AlphaFoldDB" id="A0A6A3K6Q4"/>
<organism evidence="3 4">
    <name type="scientific">Phytophthora rubi</name>
    <dbReference type="NCBI Taxonomy" id="129364"/>
    <lineage>
        <taxon>Eukaryota</taxon>
        <taxon>Sar</taxon>
        <taxon>Stramenopiles</taxon>
        <taxon>Oomycota</taxon>
        <taxon>Peronosporomycetes</taxon>
        <taxon>Peronosporales</taxon>
        <taxon>Peronosporaceae</taxon>
        <taxon>Phytophthora</taxon>
    </lineage>
</organism>
<feature type="chain" id="PRO_5025494769" description="Secreted protein" evidence="2">
    <location>
        <begin position="21"/>
        <end position="183"/>
    </location>
</feature>
<accession>A0A6A3K6Q4</accession>
<feature type="region of interest" description="Disordered" evidence="1">
    <location>
        <begin position="103"/>
        <end position="150"/>
    </location>
</feature>
<feature type="compositionally biased region" description="Gly residues" evidence="1">
    <location>
        <begin position="109"/>
        <end position="138"/>
    </location>
</feature>